<dbReference type="InterPro" id="IPR013656">
    <property type="entry name" value="PAS_4"/>
</dbReference>
<dbReference type="GO" id="GO:0000155">
    <property type="term" value="F:phosphorelay sensor kinase activity"/>
    <property type="evidence" value="ECO:0007669"/>
    <property type="project" value="InterPro"/>
</dbReference>
<dbReference type="SMART" id="SM00387">
    <property type="entry name" value="HATPase_c"/>
    <property type="match status" value="1"/>
</dbReference>
<dbReference type="Pfam" id="PF08448">
    <property type="entry name" value="PAS_4"/>
    <property type="match status" value="1"/>
</dbReference>
<keyword evidence="7" id="KW-0547">Nucleotide-binding</keyword>
<dbReference type="GO" id="GO:0005886">
    <property type="term" value="C:plasma membrane"/>
    <property type="evidence" value="ECO:0007669"/>
    <property type="project" value="UniProtKB-SubCell"/>
</dbReference>
<organism evidence="18 19">
    <name type="scientific">Hydrogenibacillus schlegelii</name>
    <name type="common">Bacillus schlegelii</name>
    <dbReference type="NCBI Taxonomy" id="1484"/>
    <lineage>
        <taxon>Bacteria</taxon>
        <taxon>Bacillati</taxon>
        <taxon>Bacillota</taxon>
        <taxon>Bacilli</taxon>
        <taxon>Bacillales</taxon>
        <taxon>Bacillales Family X. Incertae Sedis</taxon>
        <taxon>Hydrogenibacillus</taxon>
    </lineage>
</organism>
<dbReference type="CDD" id="cd06225">
    <property type="entry name" value="HAMP"/>
    <property type="match status" value="1"/>
</dbReference>
<evidence type="ECO:0000256" key="2">
    <source>
        <dbReference type="ARBA" id="ARBA00004651"/>
    </source>
</evidence>
<feature type="compositionally biased region" description="Basic and acidic residues" evidence="12">
    <location>
        <begin position="556"/>
        <end position="580"/>
    </location>
</feature>
<dbReference type="InterPro" id="IPR036097">
    <property type="entry name" value="HisK_dim/P_sf"/>
</dbReference>
<dbReference type="SUPFAM" id="SSF55785">
    <property type="entry name" value="PYP-like sensor domain (PAS domain)"/>
    <property type="match status" value="1"/>
</dbReference>
<dbReference type="InterPro" id="IPR036890">
    <property type="entry name" value="HATPase_C_sf"/>
</dbReference>
<feature type="domain" description="PAC" evidence="16">
    <location>
        <begin position="287"/>
        <end position="337"/>
    </location>
</feature>
<evidence type="ECO:0000256" key="12">
    <source>
        <dbReference type="SAM" id="MobiDB-lite"/>
    </source>
</evidence>
<dbReference type="PROSITE" id="PS50885">
    <property type="entry name" value="HAMP"/>
    <property type="match status" value="1"/>
</dbReference>
<evidence type="ECO:0000256" key="13">
    <source>
        <dbReference type="SAM" id="Phobius"/>
    </source>
</evidence>
<dbReference type="Gene3D" id="3.30.450.20">
    <property type="entry name" value="PAS domain"/>
    <property type="match status" value="1"/>
</dbReference>
<evidence type="ECO:0000256" key="4">
    <source>
        <dbReference type="ARBA" id="ARBA00022475"/>
    </source>
</evidence>
<gene>
    <name evidence="18" type="ORF">SA87_04030</name>
</gene>
<evidence type="ECO:0000256" key="1">
    <source>
        <dbReference type="ARBA" id="ARBA00000085"/>
    </source>
</evidence>
<dbReference type="PANTHER" id="PTHR45453:SF1">
    <property type="entry name" value="PHOSPHATE REGULON SENSOR PROTEIN PHOR"/>
    <property type="match status" value="1"/>
</dbReference>
<dbReference type="NCBIfam" id="NF046044">
    <property type="entry name" value="PnpS"/>
    <property type="match status" value="1"/>
</dbReference>
<dbReference type="FunFam" id="1.10.287.130:FF:000008">
    <property type="entry name" value="Two-component sensor histidine kinase"/>
    <property type="match status" value="1"/>
</dbReference>
<evidence type="ECO:0000256" key="8">
    <source>
        <dbReference type="ARBA" id="ARBA00022777"/>
    </source>
</evidence>
<evidence type="ECO:0000256" key="6">
    <source>
        <dbReference type="ARBA" id="ARBA00022679"/>
    </source>
</evidence>
<sequence length="595" mass="65316">MTSVQSLRLRLTAYVLGVVLVAFAVFFLYEALVVGRAFEREARRHGEALAAALAEALEGRTPAEAEALLPRLAAAAGVRIALEGAGGRPLAVFGAPSDEGALSFRRPVVLAGPAGAPVTLVVTEAAGRRDDLFSGPWGPGLLGGMVLLGLLSLFVYRVATEVTRPVTQVAEVARLISDEHYGVTVDVRGYGEIAELTAAINAMSRSLALQMKRIRDDEKRFGDILMNMTSGVVLLDARGRVVFVNRAAEGLLHLAHRPTVGRHHVEAFRHFELSELVERVLETKAAARRELQLYFPEERVLDAHLVPLFDDDGRLDALLLVVHDITDIRRLERIRSEFVMNASHELKTPVTSIQGFAETLLDGALESPEAARRFVEIIYNESERLKRLIQDILDLSRIEQRRLPLDFRPVRVKALVDDVLLTVQKEAEKKRIALSADVDPALQIESDYDRLKQIMLNLVVNAIQYTPEDGRAVVRAVDEGATVVLSVEDNGIGIPRRDLDRIFERFYRVDKARSRHSGGTGLGLSIVRHLVELLGGMIWVESTEGVGSTFFVRLPKVRDAEETPPPRDEGGGPRGDDGRRPPAAGGGTLRTDPDG</sequence>
<dbReference type="InterPro" id="IPR003594">
    <property type="entry name" value="HATPase_dom"/>
</dbReference>
<reference evidence="18 19" key="1">
    <citation type="submission" date="2015-09" db="EMBL/GenBank/DDBJ databases">
        <title>Draft genome sequence of Hydrogenibacillus schlegelii DSM 2000.</title>
        <authorList>
            <person name="Hemp J."/>
        </authorList>
    </citation>
    <scope>NUCLEOTIDE SEQUENCE [LARGE SCALE GENOMIC DNA]</scope>
    <source>
        <strain evidence="18 19">MA 48</strain>
    </source>
</reference>
<dbReference type="SUPFAM" id="SSF158472">
    <property type="entry name" value="HAMP domain-like"/>
    <property type="match status" value="1"/>
</dbReference>
<evidence type="ECO:0000256" key="5">
    <source>
        <dbReference type="ARBA" id="ARBA00022553"/>
    </source>
</evidence>
<dbReference type="Gene3D" id="1.10.287.130">
    <property type="match status" value="1"/>
</dbReference>
<dbReference type="CDD" id="cd00082">
    <property type="entry name" value="HisKA"/>
    <property type="match status" value="1"/>
</dbReference>
<dbReference type="PROSITE" id="PS50109">
    <property type="entry name" value="HIS_KIN"/>
    <property type="match status" value="1"/>
</dbReference>
<comment type="caution">
    <text evidence="18">The sequence shown here is derived from an EMBL/GenBank/DDBJ whole genome shotgun (WGS) entry which is preliminary data.</text>
</comment>
<dbReference type="SMART" id="SM00091">
    <property type="entry name" value="PAS"/>
    <property type="match status" value="1"/>
</dbReference>
<keyword evidence="19" id="KW-1185">Reference proteome</keyword>
<evidence type="ECO:0000256" key="9">
    <source>
        <dbReference type="ARBA" id="ARBA00022840"/>
    </source>
</evidence>
<evidence type="ECO:0000259" key="17">
    <source>
        <dbReference type="PROSITE" id="PS50885"/>
    </source>
</evidence>
<dbReference type="PROSITE" id="PS50112">
    <property type="entry name" value="PAS"/>
    <property type="match status" value="1"/>
</dbReference>
<dbReference type="AlphaFoldDB" id="A0A179INH1"/>
<feature type="domain" description="Histidine kinase" evidence="14">
    <location>
        <begin position="341"/>
        <end position="558"/>
    </location>
</feature>
<dbReference type="InterPro" id="IPR050351">
    <property type="entry name" value="BphY/WalK/GraS-like"/>
</dbReference>
<evidence type="ECO:0000313" key="18">
    <source>
        <dbReference type="EMBL" id="OAR03329.1"/>
    </source>
</evidence>
<dbReference type="PRINTS" id="PR00344">
    <property type="entry name" value="BCTRLSENSOR"/>
</dbReference>
<dbReference type="SMART" id="SM00304">
    <property type="entry name" value="HAMP"/>
    <property type="match status" value="1"/>
</dbReference>
<dbReference type="InterPro" id="IPR005467">
    <property type="entry name" value="His_kinase_dom"/>
</dbReference>
<evidence type="ECO:0000259" key="15">
    <source>
        <dbReference type="PROSITE" id="PS50112"/>
    </source>
</evidence>
<dbReference type="EMBL" id="JXBB01000063">
    <property type="protein sequence ID" value="OAR03329.1"/>
    <property type="molecule type" value="Genomic_DNA"/>
</dbReference>
<evidence type="ECO:0000256" key="10">
    <source>
        <dbReference type="ARBA" id="ARBA00023012"/>
    </source>
</evidence>
<keyword evidence="9" id="KW-0067">ATP-binding</keyword>
<dbReference type="InterPro" id="IPR000700">
    <property type="entry name" value="PAS-assoc_C"/>
</dbReference>
<dbReference type="Pfam" id="PF02518">
    <property type="entry name" value="HATPase_c"/>
    <property type="match status" value="1"/>
</dbReference>
<evidence type="ECO:0000256" key="11">
    <source>
        <dbReference type="ARBA" id="ARBA00023136"/>
    </source>
</evidence>
<dbReference type="Gene3D" id="3.30.565.10">
    <property type="entry name" value="Histidine kinase-like ATPase, C-terminal domain"/>
    <property type="match status" value="1"/>
</dbReference>
<dbReference type="InterPro" id="IPR000014">
    <property type="entry name" value="PAS"/>
</dbReference>
<dbReference type="GO" id="GO:0016036">
    <property type="term" value="P:cellular response to phosphate starvation"/>
    <property type="evidence" value="ECO:0007669"/>
    <property type="project" value="TreeGrafter"/>
</dbReference>
<dbReference type="SUPFAM" id="SSF47384">
    <property type="entry name" value="Homodimeric domain of signal transducing histidine kinase"/>
    <property type="match status" value="1"/>
</dbReference>
<evidence type="ECO:0000259" key="16">
    <source>
        <dbReference type="PROSITE" id="PS50113"/>
    </source>
</evidence>
<dbReference type="CDD" id="cd16922">
    <property type="entry name" value="HATPase_EvgS-ArcB-TorS-like"/>
    <property type="match status" value="1"/>
</dbReference>
<proteinExistence type="predicted"/>
<keyword evidence="4" id="KW-1003">Cell membrane</keyword>
<name>A0A179INH1_HYDSH</name>
<dbReference type="SMART" id="SM00388">
    <property type="entry name" value="HisKA"/>
    <property type="match status" value="1"/>
</dbReference>
<keyword evidence="5" id="KW-0597">Phosphoprotein</keyword>
<comment type="subcellular location">
    <subcellularLocation>
        <location evidence="2">Cell membrane</location>
        <topology evidence="2">Multi-pass membrane protein</topology>
    </subcellularLocation>
</comment>
<dbReference type="Pfam" id="PF00512">
    <property type="entry name" value="HisKA"/>
    <property type="match status" value="1"/>
</dbReference>
<feature type="region of interest" description="Disordered" evidence="12">
    <location>
        <begin position="556"/>
        <end position="595"/>
    </location>
</feature>
<dbReference type="Gene3D" id="6.10.340.10">
    <property type="match status" value="1"/>
</dbReference>
<feature type="domain" description="PAS" evidence="15">
    <location>
        <begin position="217"/>
        <end position="288"/>
    </location>
</feature>
<dbReference type="PANTHER" id="PTHR45453">
    <property type="entry name" value="PHOSPHATE REGULON SENSOR PROTEIN PHOR"/>
    <property type="match status" value="1"/>
</dbReference>
<dbReference type="CDD" id="cd00130">
    <property type="entry name" value="PAS"/>
    <property type="match status" value="1"/>
</dbReference>
<keyword evidence="11 13" id="KW-0472">Membrane</keyword>
<dbReference type="InterPro" id="IPR035965">
    <property type="entry name" value="PAS-like_dom_sf"/>
</dbReference>
<comment type="catalytic activity">
    <reaction evidence="1">
        <text>ATP + protein L-histidine = ADP + protein N-phospho-L-histidine.</text>
        <dbReference type="EC" id="2.7.13.3"/>
    </reaction>
</comment>
<dbReference type="GO" id="GO:0005524">
    <property type="term" value="F:ATP binding"/>
    <property type="evidence" value="ECO:0007669"/>
    <property type="project" value="UniProtKB-KW"/>
</dbReference>
<keyword evidence="8" id="KW-0418">Kinase</keyword>
<keyword evidence="10" id="KW-0902">Two-component regulatory system</keyword>
<dbReference type="NCBIfam" id="TIGR00229">
    <property type="entry name" value="sensory_box"/>
    <property type="match status" value="1"/>
</dbReference>
<evidence type="ECO:0000313" key="19">
    <source>
        <dbReference type="Proteomes" id="UP000243024"/>
    </source>
</evidence>
<dbReference type="GO" id="GO:0004721">
    <property type="term" value="F:phosphoprotein phosphatase activity"/>
    <property type="evidence" value="ECO:0007669"/>
    <property type="project" value="TreeGrafter"/>
</dbReference>
<dbReference type="Pfam" id="PF00672">
    <property type="entry name" value="HAMP"/>
    <property type="match status" value="1"/>
</dbReference>
<keyword evidence="6" id="KW-0808">Transferase</keyword>
<dbReference type="FunFam" id="3.30.565.10:FF:000006">
    <property type="entry name" value="Sensor histidine kinase WalK"/>
    <property type="match status" value="1"/>
</dbReference>
<dbReference type="InterPro" id="IPR004358">
    <property type="entry name" value="Sig_transdc_His_kin-like_C"/>
</dbReference>
<evidence type="ECO:0000259" key="14">
    <source>
        <dbReference type="PROSITE" id="PS50109"/>
    </source>
</evidence>
<feature type="domain" description="HAMP" evidence="17">
    <location>
        <begin position="160"/>
        <end position="212"/>
    </location>
</feature>
<protein>
    <recommendedName>
        <fullName evidence="3">histidine kinase</fullName>
        <ecNumber evidence="3">2.7.13.3</ecNumber>
    </recommendedName>
</protein>
<dbReference type="Proteomes" id="UP000243024">
    <property type="component" value="Unassembled WGS sequence"/>
</dbReference>
<dbReference type="PROSITE" id="PS50113">
    <property type="entry name" value="PAC"/>
    <property type="match status" value="1"/>
</dbReference>
<dbReference type="InterPro" id="IPR003661">
    <property type="entry name" value="HisK_dim/P_dom"/>
</dbReference>
<dbReference type="STRING" id="1484.SA87_04030"/>
<evidence type="ECO:0000256" key="7">
    <source>
        <dbReference type="ARBA" id="ARBA00022741"/>
    </source>
</evidence>
<dbReference type="SUPFAM" id="SSF55874">
    <property type="entry name" value="ATPase domain of HSP90 chaperone/DNA topoisomerase II/histidine kinase"/>
    <property type="match status" value="1"/>
</dbReference>
<evidence type="ECO:0000256" key="3">
    <source>
        <dbReference type="ARBA" id="ARBA00012438"/>
    </source>
</evidence>
<keyword evidence="13" id="KW-1133">Transmembrane helix</keyword>
<dbReference type="EC" id="2.7.13.3" evidence="3"/>
<keyword evidence="13" id="KW-0812">Transmembrane</keyword>
<dbReference type="InterPro" id="IPR003660">
    <property type="entry name" value="HAMP_dom"/>
</dbReference>
<feature type="transmembrane region" description="Helical" evidence="13">
    <location>
        <begin position="12"/>
        <end position="34"/>
    </location>
</feature>
<accession>A0A179INH1</accession>